<protein>
    <submittedName>
        <fullName evidence="1">Uncharacterized protein</fullName>
    </submittedName>
</protein>
<reference evidence="1 2" key="1">
    <citation type="submission" date="2020-02" db="EMBL/GenBank/DDBJ databases">
        <authorList>
            <person name="Ferguson B K."/>
        </authorList>
    </citation>
    <scope>NUCLEOTIDE SEQUENCE [LARGE SCALE GENOMIC DNA]</scope>
</reference>
<evidence type="ECO:0000313" key="1">
    <source>
        <dbReference type="EMBL" id="CAA9998122.1"/>
    </source>
</evidence>
<evidence type="ECO:0000313" key="2">
    <source>
        <dbReference type="Proteomes" id="UP000479000"/>
    </source>
</evidence>
<dbReference type="Proteomes" id="UP000479000">
    <property type="component" value="Unassembled WGS sequence"/>
</dbReference>
<dbReference type="EMBL" id="CADCXU010006569">
    <property type="protein sequence ID" value="CAA9998122.1"/>
    <property type="molecule type" value="Genomic_DNA"/>
</dbReference>
<dbReference type="AlphaFoldDB" id="A0A6H5G8D9"/>
<gene>
    <name evidence="1" type="ORF">NTEN_LOCUS4416</name>
</gene>
<sequence length="133" mass="15373">MYAKTFLPRRKSTKSLDTVEVTELTQEQDMGRKSRRCELSKGTYLANRLSNRCTHPLPHGYRAELDSLTLLHAAMKKQIVFGGLNKARKALRASASQNAPQNAPRMHCARDRDVYAFIWRYDHVHQFILTSWP</sequence>
<organism evidence="1 2">
    <name type="scientific">Nesidiocoris tenuis</name>
    <dbReference type="NCBI Taxonomy" id="355587"/>
    <lineage>
        <taxon>Eukaryota</taxon>
        <taxon>Metazoa</taxon>
        <taxon>Ecdysozoa</taxon>
        <taxon>Arthropoda</taxon>
        <taxon>Hexapoda</taxon>
        <taxon>Insecta</taxon>
        <taxon>Pterygota</taxon>
        <taxon>Neoptera</taxon>
        <taxon>Paraneoptera</taxon>
        <taxon>Hemiptera</taxon>
        <taxon>Heteroptera</taxon>
        <taxon>Panheteroptera</taxon>
        <taxon>Cimicomorpha</taxon>
        <taxon>Miridae</taxon>
        <taxon>Dicyphina</taxon>
        <taxon>Nesidiocoris</taxon>
    </lineage>
</organism>
<proteinExistence type="predicted"/>
<keyword evidence="2" id="KW-1185">Reference proteome</keyword>
<accession>A0A6H5G8D9</accession>
<name>A0A6H5G8D9_9HEMI</name>